<feature type="domain" description="AB hydrolase-1" evidence="1">
    <location>
        <begin position="39"/>
        <end position="276"/>
    </location>
</feature>
<sequence>MSSGLVWGRDGDDWPNRDHSRFVLADGMRWHVQVMGQGPTMLLLHGAGASTHSWRELAPLLAERFTVIAPDLPGHGFTSRPLRGGEGLAVAAAGLDSLLDCLSLQPTVVLGHSAGAAIGARMLLDQPDSAGVLISINGAMLPLPGLSSRLYGPAARLLADNPVAPLLIALRARGGGMVERLLERTGSTLCAESIGYYKRLARSSGHIGGVLAMMAQWDLQSLARDLPKLSASVWLLVGQRDGLVPPSEAERVLSMLPSGRTVEFPGLGHLAHEEAPQTVATAVLDAAMSEGILKVS</sequence>
<dbReference type="PANTHER" id="PTHR43689:SF8">
    <property type="entry name" value="ALPHA_BETA-HYDROLASES SUPERFAMILY PROTEIN"/>
    <property type="match status" value="1"/>
</dbReference>
<dbReference type="NCBIfam" id="TIGR03056">
    <property type="entry name" value="bchO_mg_che_rel"/>
    <property type="match status" value="1"/>
</dbReference>
<dbReference type="AlphaFoldDB" id="A0AAE3G4T5"/>
<dbReference type="RefSeq" id="WP_253479770.1">
    <property type="nucleotide sequence ID" value="NZ_JALJXV010000007.1"/>
</dbReference>
<dbReference type="SUPFAM" id="SSF53474">
    <property type="entry name" value="alpha/beta-Hydrolases"/>
    <property type="match status" value="1"/>
</dbReference>
<dbReference type="PANTHER" id="PTHR43689">
    <property type="entry name" value="HYDROLASE"/>
    <property type="match status" value="1"/>
</dbReference>
<organism evidence="2 3">
    <name type="scientific">Natronocella acetinitrilica</name>
    <dbReference type="NCBI Taxonomy" id="414046"/>
    <lineage>
        <taxon>Bacteria</taxon>
        <taxon>Pseudomonadati</taxon>
        <taxon>Pseudomonadota</taxon>
        <taxon>Gammaproteobacteria</taxon>
        <taxon>Chromatiales</taxon>
        <taxon>Ectothiorhodospiraceae</taxon>
        <taxon>Natronocella</taxon>
    </lineage>
</organism>
<accession>A0AAE3G4T5</accession>
<dbReference type="InterPro" id="IPR017497">
    <property type="entry name" value="BchO"/>
</dbReference>
<evidence type="ECO:0000313" key="2">
    <source>
        <dbReference type="EMBL" id="MCP1675841.1"/>
    </source>
</evidence>
<dbReference type="EMBL" id="JALJXV010000007">
    <property type="protein sequence ID" value="MCP1675841.1"/>
    <property type="molecule type" value="Genomic_DNA"/>
</dbReference>
<name>A0AAE3G4T5_9GAMM</name>
<comment type="caution">
    <text evidence="2">The sequence shown here is derived from an EMBL/GenBank/DDBJ whole genome shotgun (WGS) entry which is preliminary data.</text>
</comment>
<evidence type="ECO:0000259" key="1">
    <source>
        <dbReference type="Pfam" id="PF00561"/>
    </source>
</evidence>
<gene>
    <name evidence="2" type="ORF">J2T57_002996</name>
</gene>
<dbReference type="InterPro" id="IPR029058">
    <property type="entry name" value="AB_hydrolase_fold"/>
</dbReference>
<dbReference type="Pfam" id="PF00561">
    <property type="entry name" value="Abhydrolase_1"/>
    <property type="match status" value="1"/>
</dbReference>
<reference evidence="2" key="1">
    <citation type="submission" date="2022-03" db="EMBL/GenBank/DDBJ databases">
        <title>Genomic Encyclopedia of Type Strains, Phase III (KMG-III): the genomes of soil and plant-associated and newly described type strains.</title>
        <authorList>
            <person name="Whitman W."/>
        </authorList>
    </citation>
    <scope>NUCLEOTIDE SEQUENCE</scope>
    <source>
        <strain evidence="2">ANL 6-2</strain>
    </source>
</reference>
<proteinExistence type="predicted"/>
<protein>
    <submittedName>
        <fullName evidence="2">Magnesium chelatase accessory protein</fullName>
    </submittedName>
</protein>
<dbReference type="PRINTS" id="PR00111">
    <property type="entry name" value="ABHYDROLASE"/>
</dbReference>
<dbReference type="Proteomes" id="UP001205843">
    <property type="component" value="Unassembled WGS sequence"/>
</dbReference>
<keyword evidence="3" id="KW-1185">Reference proteome</keyword>
<dbReference type="Gene3D" id="3.40.50.1820">
    <property type="entry name" value="alpha/beta hydrolase"/>
    <property type="match status" value="1"/>
</dbReference>
<dbReference type="InterPro" id="IPR000073">
    <property type="entry name" value="AB_hydrolase_1"/>
</dbReference>
<evidence type="ECO:0000313" key="3">
    <source>
        <dbReference type="Proteomes" id="UP001205843"/>
    </source>
</evidence>